<dbReference type="GO" id="GO:0005886">
    <property type="term" value="C:plasma membrane"/>
    <property type="evidence" value="ECO:0007669"/>
    <property type="project" value="UniProtKB-SubCell"/>
</dbReference>
<dbReference type="STRING" id="455193.SAMN05421805_12315"/>
<keyword evidence="4 7" id="KW-0812">Transmembrane</keyword>
<dbReference type="AlphaFoldDB" id="A0A1I5JKE5"/>
<dbReference type="InterPro" id="IPR050171">
    <property type="entry name" value="MFS_Transporters"/>
</dbReference>
<feature type="transmembrane region" description="Helical" evidence="7">
    <location>
        <begin position="215"/>
        <end position="238"/>
    </location>
</feature>
<protein>
    <submittedName>
        <fullName evidence="9">MFS family arabinose efflux permease</fullName>
    </submittedName>
    <submittedName>
        <fullName evidence="10">Predicted arabinose efflux permease, MFS family</fullName>
    </submittedName>
</protein>
<keyword evidence="6 7" id="KW-0472">Membrane</keyword>
<organism evidence="10 11">
    <name type="scientific">Saccharopolyspora antimicrobica</name>
    <dbReference type="NCBI Taxonomy" id="455193"/>
    <lineage>
        <taxon>Bacteria</taxon>
        <taxon>Bacillati</taxon>
        <taxon>Actinomycetota</taxon>
        <taxon>Actinomycetes</taxon>
        <taxon>Pseudonocardiales</taxon>
        <taxon>Pseudonocardiaceae</taxon>
        <taxon>Saccharopolyspora</taxon>
    </lineage>
</organism>
<dbReference type="OrthoDB" id="3177957at2"/>
<feature type="transmembrane region" description="Helical" evidence="7">
    <location>
        <begin position="350"/>
        <end position="370"/>
    </location>
</feature>
<evidence type="ECO:0000256" key="3">
    <source>
        <dbReference type="ARBA" id="ARBA00022475"/>
    </source>
</evidence>
<dbReference type="RefSeq" id="WP_093159077.1">
    <property type="nucleotide sequence ID" value="NZ_FOUP01000023.1"/>
</dbReference>
<keyword evidence="2" id="KW-0813">Transport</keyword>
<dbReference type="InterPro" id="IPR020846">
    <property type="entry name" value="MFS_dom"/>
</dbReference>
<evidence type="ECO:0000256" key="2">
    <source>
        <dbReference type="ARBA" id="ARBA00022448"/>
    </source>
</evidence>
<feature type="transmembrane region" description="Helical" evidence="7">
    <location>
        <begin position="50"/>
        <end position="75"/>
    </location>
</feature>
<evidence type="ECO:0000259" key="8">
    <source>
        <dbReference type="PROSITE" id="PS50850"/>
    </source>
</evidence>
<feature type="transmembrane region" description="Helical" evidence="7">
    <location>
        <begin position="175"/>
        <end position="194"/>
    </location>
</feature>
<dbReference type="InterPro" id="IPR011701">
    <property type="entry name" value="MFS"/>
</dbReference>
<evidence type="ECO:0000313" key="11">
    <source>
        <dbReference type="Proteomes" id="UP000199398"/>
    </source>
</evidence>
<comment type="subcellular location">
    <subcellularLocation>
        <location evidence="1">Cell membrane</location>
        <topology evidence="1">Multi-pass membrane protein</topology>
    </subcellularLocation>
</comment>
<keyword evidence="12" id="KW-1185">Reference proteome</keyword>
<evidence type="ECO:0000256" key="6">
    <source>
        <dbReference type="ARBA" id="ARBA00023136"/>
    </source>
</evidence>
<feature type="transmembrane region" description="Helical" evidence="7">
    <location>
        <begin position="87"/>
        <end position="110"/>
    </location>
</feature>
<feature type="transmembrane region" description="Helical" evidence="7">
    <location>
        <begin position="312"/>
        <end position="330"/>
    </location>
</feature>
<keyword evidence="5 7" id="KW-1133">Transmembrane helix</keyword>
<proteinExistence type="predicted"/>
<evidence type="ECO:0000313" key="12">
    <source>
        <dbReference type="Proteomes" id="UP000270697"/>
    </source>
</evidence>
<dbReference type="Gene3D" id="1.20.1250.20">
    <property type="entry name" value="MFS general substrate transporter like domains"/>
    <property type="match status" value="1"/>
</dbReference>
<dbReference type="EMBL" id="RBXX01000002">
    <property type="protein sequence ID" value="RKT84648.1"/>
    <property type="molecule type" value="Genomic_DNA"/>
</dbReference>
<feature type="transmembrane region" description="Helical" evidence="7">
    <location>
        <begin position="146"/>
        <end position="169"/>
    </location>
</feature>
<feature type="transmembrane region" description="Helical" evidence="7">
    <location>
        <begin position="376"/>
        <end position="400"/>
    </location>
</feature>
<name>A0A1I5JKE5_9PSEU</name>
<feature type="transmembrane region" description="Helical" evidence="7">
    <location>
        <begin position="116"/>
        <end position="134"/>
    </location>
</feature>
<feature type="transmembrane region" description="Helical" evidence="7">
    <location>
        <begin position="287"/>
        <end position="306"/>
    </location>
</feature>
<feature type="domain" description="Major facilitator superfamily (MFS) profile" evidence="8">
    <location>
        <begin position="19"/>
        <end position="402"/>
    </location>
</feature>
<reference evidence="9 12" key="2">
    <citation type="submission" date="2018-10" db="EMBL/GenBank/DDBJ databases">
        <title>Sequencing the genomes of 1000 actinobacteria strains.</title>
        <authorList>
            <person name="Klenk H.-P."/>
        </authorList>
    </citation>
    <scope>NUCLEOTIDE SEQUENCE [LARGE SCALE GENOMIC DNA]</scope>
    <source>
        <strain evidence="9 12">DSM 45119</strain>
    </source>
</reference>
<evidence type="ECO:0000313" key="9">
    <source>
        <dbReference type="EMBL" id="RKT84648.1"/>
    </source>
</evidence>
<dbReference type="EMBL" id="FOUP01000023">
    <property type="protein sequence ID" value="SFO73215.1"/>
    <property type="molecule type" value="Genomic_DNA"/>
</dbReference>
<dbReference type="PROSITE" id="PS50850">
    <property type="entry name" value="MFS"/>
    <property type="match status" value="1"/>
</dbReference>
<dbReference type="PANTHER" id="PTHR23517">
    <property type="entry name" value="RESISTANCE PROTEIN MDTM, PUTATIVE-RELATED-RELATED"/>
    <property type="match status" value="1"/>
</dbReference>
<keyword evidence="3" id="KW-1003">Cell membrane</keyword>
<sequence>MTTTELVRPRSRSGGLSRSASFWFVGALYALFLMASTAPSPMYSIYQQRWGFTTTVLTEVFAVYAVAILAALLLFGSLSDHIGRRPVLLVSLVLEIVSMLLLAFAPAVGWLYAGRALQGLATGVATSAISGSLLDFQRPGSNHGSLLNGVAAAFGMALGSLLAGALVQYVPGPTLTSYLLLVVGLAVAIPGVLAMPEPVAQRNKLREVLRPQRPAVPAGKGLAFALMATTLLASWIVGGMFMSLGPSVAKDLVEGSPYLIGGAAVAALAGFGGLSQLVLSGVDSRRAVRIGGPVMVLGLAGVATSTVEHQPVVFFTAAAVLGTGWGVMFMGGMRMLTGLASPEHRAGTSALIYVVAYLSASVPSVVLGVVSTFFGLTAATVVFASAAALFAALAVVSTYLHR</sequence>
<evidence type="ECO:0000313" key="10">
    <source>
        <dbReference type="EMBL" id="SFO73215.1"/>
    </source>
</evidence>
<evidence type="ECO:0000256" key="5">
    <source>
        <dbReference type="ARBA" id="ARBA00022989"/>
    </source>
</evidence>
<feature type="transmembrane region" description="Helical" evidence="7">
    <location>
        <begin position="20"/>
        <end position="38"/>
    </location>
</feature>
<gene>
    <name evidence="9" type="ORF">ATL45_2972</name>
    <name evidence="10" type="ORF">SAMN05421805_12315</name>
</gene>
<evidence type="ECO:0000256" key="1">
    <source>
        <dbReference type="ARBA" id="ARBA00004651"/>
    </source>
</evidence>
<evidence type="ECO:0000256" key="4">
    <source>
        <dbReference type="ARBA" id="ARBA00022692"/>
    </source>
</evidence>
<feature type="transmembrane region" description="Helical" evidence="7">
    <location>
        <begin position="258"/>
        <end position="280"/>
    </location>
</feature>
<evidence type="ECO:0000256" key="7">
    <source>
        <dbReference type="SAM" id="Phobius"/>
    </source>
</evidence>
<dbReference type="Proteomes" id="UP000199398">
    <property type="component" value="Unassembled WGS sequence"/>
</dbReference>
<dbReference type="Pfam" id="PF07690">
    <property type="entry name" value="MFS_1"/>
    <property type="match status" value="1"/>
</dbReference>
<accession>A0A1I5JKE5</accession>
<dbReference type="GO" id="GO:0022857">
    <property type="term" value="F:transmembrane transporter activity"/>
    <property type="evidence" value="ECO:0007669"/>
    <property type="project" value="InterPro"/>
</dbReference>
<dbReference type="InterPro" id="IPR036259">
    <property type="entry name" value="MFS_trans_sf"/>
</dbReference>
<reference evidence="10 11" key="1">
    <citation type="submission" date="2016-10" db="EMBL/GenBank/DDBJ databases">
        <authorList>
            <person name="de Groot N.N."/>
        </authorList>
    </citation>
    <scope>NUCLEOTIDE SEQUENCE [LARGE SCALE GENOMIC DNA]</scope>
    <source>
        <strain evidence="10 11">CPCC 201259</strain>
    </source>
</reference>
<dbReference type="SUPFAM" id="SSF103473">
    <property type="entry name" value="MFS general substrate transporter"/>
    <property type="match status" value="1"/>
</dbReference>
<dbReference type="Proteomes" id="UP000270697">
    <property type="component" value="Unassembled WGS sequence"/>
</dbReference>